<sequence length="124" mass="13021">MQIAAIVGGHKKRCEIPPVPQGRIGGLGILAHDFLDAVGLCGRQWLVSAVEQGGKPVREPGGAAGIGLCPERVEARGLTGAQGRVAPAIRAHRHLHTKTVIEDEDPGARATGLGHQEGRKHRLT</sequence>
<name>A0A132BXI3_9RHOB</name>
<comment type="caution">
    <text evidence="2">The sequence shown here is derived from an EMBL/GenBank/DDBJ whole genome shotgun (WGS) entry which is preliminary data.</text>
</comment>
<evidence type="ECO:0000313" key="2">
    <source>
        <dbReference type="EMBL" id="KUP92762.1"/>
    </source>
</evidence>
<protein>
    <submittedName>
        <fullName evidence="2">Uncharacterized protein</fullName>
    </submittedName>
</protein>
<evidence type="ECO:0000313" key="3">
    <source>
        <dbReference type="Proteomes" id="UP000068382"/>
    </source>
</evidence>
<dbReference type="AlphaFoldDB" id="A0A132BXI3"/>
<organism evidence="2 3">
    <name type="scientific">Tritonibacter horizontis</name>
    <dbReference type="NCBI Taxonomy" id="1768241"/>
    <lineage>
        <taxon>Bacteria</taxon>
        <taxon>Pseudomonadati</taxon>
        <taxon>Pseudomonadota</taxon>
        <taxon>Alphaproteobacteria</taxon>
        <taxon>Rhodobacterales</taxon>
        <taxon>Paracoccaceae</taxon>
        <taxon>Tritonibacter</taxon>
    </lineage>
</organism>
<evidence type="ECO:0000256" key="1">
    <source>
        <dbReference type="SAM" id="MobiDB-lite"/>
    </source>
</evidence>
<feature type="region of interest" description="Disordered" evidence="1">
    <location>
        <begin position="98"/>
        <end position="124"/>
    </location>
</feature>
<keyword evidence="3" id="KW-1185">Reference proteome</keyword>
<accession>A0A132BXI3</accession>
<gene>
    <name evidence="2" type="ORF">TRIHO_23670</name>
</gene>
<dbReference type="EMBL" id="LPUY01000069">
    <property type="protein sequence ID" value="KUP92762.1"/>
    <property type="molecule type" value="Genomic_DNA"/>
</dbReference>
<dbReference type="Proteomes" id="UP000068382">
    <property type="component" value="Unassembled WGS sequence"/>
</dbReference>
<proteinExistence type="predicted"/>
<reference evidence="2 3" key="1">
    <citation type="submission" date="2015-12" db="EMBL/GenBank/DDBJ databases">
        <title>Genome sequence of the marine Rhodobacteraceae strain O3.65, Candidatus Tritonibacter horizontis.</title>
        <authorList>
            <person name="Poehlein A."/>
            <person name="Giebel H.A."/>
            <person name="Voget S."/>
            <person name="Brinkhoff T."/>
        </authorList>
    </citation>
    <scope>NUCLEOTIDE SEQUENCE [LARGE SCALE GENOMIC DNA]</scope>
    <source>
        <strain evidence="2 3">O3.65</strain>
    </source>
</reference>